<dbReference type="InterPro" id="IPR001368">
    <property type="entry name" value="TNFR/NGFR_Cys_rich_reg"/>
</dbReference>
<dbReference type="EMBL" id="MG214787">
    <property type="protein sequence ID" value="AXY96377.1"/>
    <property type="molecule type" value="mRNA"/>
</dbReference>
<keyword evidence="4" id="KW-0732">Signal</keyword>
<dbReference type="SMR" id="A0A343SWB0"/>
<dbReference type="PROSITE" id="PS50050">
    <property type="entry name" value="TNFR_NGFR_2"/>
    <property type="match status" value="1"/>
</dbReference>
<feature type="disulfide bond" evidence="1">
    <location>
        <begin position="100"/>
        <end position="115"/>
    </location>
</feature>
<dbReference type="GO" id="GO:0002768">
    <property type="term" value="P:immune response-regulating cell surface receptor signaling pathway"/>
    <property type="evidence" value="ECO:0007669"/>
    <property type="project" value="TreeGrafter"/>
</dbReference>
<feature type="compositionally biased region" description="Basic and acidic residues" evidence="2">
    <location>
        <begin position="243"/>
        <end position="252"/>
    </location>
</feature>
<evidence type="ECO:0000313" key="6">
    <source>
        <dbReference type="EMBL" id="AUT77171.1"/>
    </source>
</evidence>
<organism evidence="6">
    <name type="scientific">Ctenopharyngodon idella</name>
    <name type="common">Grass carp</name>
    <name type="synonym">Leuciscus idella</name>
    <dbReference type="NCBI Taxonomy" id="7959"/>
    <lineage>
        <taxon>Eukaryota</taxon>
        <taxon>Metazoa</taxon>
        <taxon>Chordata</taxon>
        <taxon>Craniata</taxon>
        <taxon>Vertebrata</taxon>
        <taxon>Euteleostomi</taxon>
        <taxon>Actinopterygii</taxon>
        <taxon>Neopterygii</taxon>
        <taxon>Teleostei</taxon>
        <taxon>Ostariophysi</taxon>
        <taxon>Cypriniformes</taxon>
        <taxon>Xenocyprididae</taxon>
        <taxon>Xenocypridinae</taxon>
        <taxon>Ctenopharyngodon</taxon>
    </lineage>
</organism>
<name>A0A343SWB0_CTEID</name>
<keyword evidence="3" id="KW-0812">Transmembrane</keyword>
<feature type="signal peptide" evidence="4">
    <location>
        <begin position="1"/>
        <end position="19"/>
    </location>
</feature>
<keyword evidence="1" id="KW-1015">Disulfide bond</keyword>
<evidence type="ECO:0000259" key="5">
    <source>
        <dbReference type="PROSITE" id="PS50050"/>
    </source>
</evidence>
<dbReference type="GO" id="GO:0035631">
    <property type="term" value="C:CD40 receptor complex"/>
    <property type="evidence" value="ECO:0007669"/>
    <property type="project" value="TreeGrafter"/>
</dbReference>
<dbReference type="PANTHER" id="PTHR46875">
    <property type="entry name" value="TUMOR NECROSIS FACTOR RECEPTOR SUPERFAMILY MEMBER 5"/>
    <property type="match status" value="1"/>
</dbReference>
<feature type="chain" id="PRO_5033778754" evidence="4">
    <location>
        <begin position="20"/>
        <end position="288"/>
    </location>
</feature>
<dbReference type="SMART" id="SM00208">
    <property type="entry name" value="TNFR"/>
    <property type="match status" value="3"/>
</dbReference>
<dbReference type="AlphaFoldDB" id="A0A343SWB0"/>
<evidence type="ECO:0000256" key="1">
    <source>
        <dbReference type="PROSITE-ProRule" id="PRU00206"/>
    </source>
</evidence>
<evidence type="ECO:0000313" key="7">
    <source>
        <dbReference type="EMBL" id="AXY96377.1"/>
    </source>
</evidence>
<comment type="caution">
    <text evidence="1">Lacks conserved residue(s) required for the propagation of feature annotation.</text>
</comment>
<feature type="transmembrane region" description="Helical" evidence="3">
    <location>
        <begin position="185"/>
        <end position="209"/>
    </location>
</feature>
<dbReference type="Gene3D" id="2.10.50.10">
    <property type="entry name" value="Tumor Necrosis Factor Receptor, subunit A, domain 2"/>
    <property type="match status" value="3"/>
</dbReference>
<feature type="repeat" description="TNFR-Cys" evidence="1">
    <location>
        <begin position="99"/>
        <end position="139"/>
    </location>
</feature>
<accession>A0A343SWB0</accession>
<feature type="domain" description="TNFR-Cys" evidence="5">
    <location>
        <begin position="99"/>
        <end position="139"/>
    </location>
</feature>
<dbReference type="EMBL" id="KY888676">
    <property type="protein sequence ID" value="AUT77171.1"/>
    <property type="molecule type" value="mRNA"/>
</dbReference>
<reference evidence="7" key="2">
    <citation type="submission" date="2017-10" db="EMBL/GenBank/DDBJ databases">
        <title>Characterization of the CD154-CD40 and their associations with resistance to grass carp reovirus.</title>
        <authorList>
            <person name="Lu X.-B."/>
            <person name="Zhang Y.-A."/>
        </authorList>
    </citation>
    <scope>NUCLEOTIDE SEQUENCE</scope>
</reference>
<dbReference type="Pfam" id="PF00020">
    <property type="entry name" value="TNFR_c6"/>
    <property type="match status" value="2"/>
</dbReference>
<feature type="region of interest" description="Disordered" evidence="2">
    <location>
        <begin position="243"/>
        <end position="267"/>
    </location>
</feature>
<proteinExistence type="evidence at transcript level"/>
<reference evidence="6" key="1">
    <citation type="submission" date="2017-04" db="EMBL/GenBank/DDBJ databases">
        <title>Characterization of the CD154-CD40 genes and their assocaitions with suscepbility/resisstence to grass carp reovirus.</title>
        <authorList>
            <person name="Lu X."/>
            <person name="Zhang Y.-A."/>
        </authorList>
    </citation>
    <scope>NUCLEOTIDE SEQUENCE</scope>
</reference>
<keyword evidence="3" id="KW-0472">Membrane</keyword>
<evidence type="ECO:0000256" key="4">
    <source>
        <dbReference type="SAM" id="SignalP"/>
    </source>
</evidence>
<dbReference type="SUPFAM" id="SSF57586">
    <property type="entry name" value="TNF receptor-like"/>
    <property type="match status" value="2"/>
</dbReference>
<sequence length="288" mass="32279">MRAVFVLYLLVTLLYHVSCCEKETHYMKDGKCCKMCGPGKRMLVEGKCEDPACQDCPNGEYQSGYTRETKCERQPYCDINLHFKPQQAYPSKTSISECECEPGYYCTQDDDCSTCMEHTVCKPGQRLAKKGSPVSDTVCEACKNGTFSTEDSADTCKEWKTCEHGYDANTPGTSTSDRTCLGAPIYRVLIGVGVAVLVLLLAIIFFVLYKTKKNAGWIEIPNLKPKIAVLNMINNTQDIDIEKTSEQPRQPEEDIDNSVPVSPTPSNMTENGKFCCSRARQRTYCLMY</sequence>
<feature type="disulfide bond" evidence="1">
    <location>
        <begin position="121"/>
        <end position="139"/>
    </location>
</feature>
<dbReference type="InterPro" id="IPR052135">
    <property type="entry name" value="TNFRSF5"/>
</dbReference>
<dbReference type="GO" id="GO:0009897">
    <property type="term" value="C:external side of plasma membrane"/>
    <property type="evidence" value="ECO:0007669"/>
    <property type="project" value="TreeGrafter"/>
</dbReference>
<evidence type="ECO:0000256" key="3">
    <source>
        <dbReference type="SAM" id="Phobius"/>
    </source>
</evidence>
<dbReference type="PANTHER" id="PTHR46875:SF3">
    <property type="entry name" value="CD40 MOLECULE, TNF RECEPTOR SUPERFAMILY MEMBER 5"/>
    <property type="match status" value="1"/>
</dbReference>
<evidence type="ECO:0000256" key="2">
    <source>
        <dbReference type="SAM" id="MobiDB-lite"/>
    </source>
</evidence>
<gene>
    <name evidence="7" type="primary">CD40</name>
</gene>
<protein>
    <submittedName>
        <fullName evidence="6">CD40</fullName>
    </submittedName>
</protein>
<keyword evidence="3" id="KW-1133">Transmembrane helix</keyword>